<dbReference type="AlphaFoldDB" id="X1SH80"/>
<evidence type="ECO:0000313" key="2">
    <source>
        <dbReference type="EMBL" id="GAI74775.1"/>
    </source>
</evidence>
<feature type="compositionally biased region" description="Gly residues" evidence="1">
    <location>
        <begin position="116"/>
        <end position="125"/>
    </location>
</feature>
<reference evidence="2" key="1">
    <citation type="journal article" date="2014" name="Front. Microbiol.">
        <title>High frequency of phylogenetically diverse reductive dehalogenase-homologous genes in deep subseafloor sedimentary metagenomes.</title>
        <authorList>
            <person name="Kawai M."/>
            <person name="Futagami T."/>
            <person name="Toyoda A."/>
            <person name="Takaki Y."/>
            <person name="Nishi S."/>
            <person name="Hori S."/>
            <person name="Arai W."/>
            <person name="Tsubouchi T."/>
            <person name="Morono Y."/>
            <person name="Uchiyama I."/>
            <person name="Ito T."/>
            <person name="Fujiyama A."/>
            <person name="Inagaki F."/>
            <person name="Takami H."/>
        </authorList>
    </citation>
    <scope>NUCLEOTIDE SEQUENCE</scope>
    <source>
        <strain evidence="2">Expedition CK06-06</strain>
    </source>
</reference>
<feature type="non-terminal residue" evidence="2">
    <location>
        <position position="1"/>
    </location>
</feature>
<name>X1SH80_9ZZZZ</name>
<evidence type="ECO:0008006" key="3">
    <source>
        <dbReference type="Google" id="ProtNLM"/>
    </source>
</evidence>
<comment type="caution">
    <text evidence="2">The sequence shown here is derived from an EMBL/GenBank/DDBJ whole genome shotgun (WGS) entry which is preliminary data.</text>
</comment>
<accession>X1SH80</accession>
<organism evidence="2">
    <name type="scientific">marine sediment metagenome</name>
    <dbReference type="NCBI Taxonomy" id="412755"/>
    <lineage>
        <taxon>unclassified sequences</taxon>
        <taxon>metagenomes</taxon>
        <taxon>ecological metagenomes</taxon>
    </lineage>
</organism>
<evidence type="ECO:0000256" key="1">
    <source>
        <dbReference type="SAM" id="MobiDB-lite"/>
    </source>
</evidence>
<proteinExistence type="predicted"/>
<feature type="region of interest" description="Disordered" evidence="1">
    <location>
        <begin position="98"/>
        <end position="137"/>
    </location>
</feature>
<gene>
    <name evidence="2" type="ORF">S12H4_22326</name>
</gene>
<protein>
    <recommendedName>
        <fullName evidence="3">DUF2680 domain-containing protein</fullName>
    </recommendedName>
</protein>
<sequence length="137" mass="14808">VMVLAAVLAIVSIGGVVLAQENEEDSPAAKFGEFMERICEIYEDNTGTAIDSEELQKAFTQAQSEMQAAAMEARLAKMVENGVIDETQAQELKDWWESRPEDLPFGPGLMAPGGERPFGGPGGRFHGGDRLPPMPVE</sequence>
<dbReference type="EMBL" id="BARW01011620">
    <property type="protein sequence ID" value="GAI74775.1"/>
    <property type="molecule type" value="Genomic_DNA"/>
</dbReference>